<name>A0ABV1C283_9FIRM</name>
<keyword evidence="2" id="KW-1185">Reference proteome</keyword>
<dbReference type="Proteomes" id="UP001465119">
    <property type="component" value="Unassembled WGS sequence"/>
</dbReference>
<gene>
    <name evidence="1" type="ORF">WMO20_06930</name>
</gene>
<evidence type="ECO:0000313" key="2">
    <source>
        <dbReference type="Proteomes" id="UP001465119"/>
    </source>
</evidence>
<reference evidence="1 2" key="1">
    <citation type="submission" date="2024-03" db="EMBL/GenBank/DDBJ databases">
        <title>Human intestinal bacterial collection.</title>
        <authorList>
            <person name="Pauvert C."/>
            <person name="Hitch T.C.A."/>
            <person name="Clavel T."/>
        </authorList>
    </citation>
    <scope>NUCLEOTIDE SEQUENCE [LARGE SCALE GENOMIC DNA]</scope>
    <source>
        <strain evidence="1 2">CLA-AA-H281</strain>
    </source>
</reference>
<dbReference type="RefSeq" id="WP_349186231.1">
    <property type="nucleotide sequence ID" value="NZ_JBBMEN010000006.1"/>
</dbReference>
<evidence type="ECO:0000313" key="1">
    <source>
        <dbReference type="EMBL" id="MEQ2385661.1"/>
    </source>
</evidence>
<protein>
    <recommendedName>
        <fullName evidence="3">Large polyvalent protein associated domain-containing protein</fullName>
    </recommendedName>
</protein>
<sequence length="80" mass="9048">MKRLNITYDTAEIENGEKITGETCYTVEFADDRVADRLLDHGTSGVAVAELEKLLRVVERFKGRCYVPGSIKHYELVKEG</sequence>
<proteinExistence type="predicted"/>
<evidence type="ECO:0008006" key="3">
    <source>
        <dbReference type="Google" id="ProtNLM"/>
    </source>
</evidence>
<comment type="caution">
    <text evidence="1">The sequence shown here is derived from an EMBL/GenBank/DDBJ whole genome shotgun (WGS) entry which is preliminary data.</text>
</comment>
<dbReference type="EMBL" id="JBBMEN010000006">
    <property type="protein sequence ID" value="MEQ2385661.1"/>
    <property type="molecule type" value="Genomic_DNA"/>
</dbReference>
<accession>A0ABV1C283</accession>
<organism evidence="1 2">
    <name type="scientific">Faecalibacterium intestinale</name>
    <dbReference type="NCBI Taxonomy" id="3133155"/>
    <lineage>
        <taxon>Bacteria</taxon>
        <taxon>Bacillati</taxon>
        <taxon>Bacillota</taxon>
        <taxon>Clostridia</taxon>
        <taxon>Eubacteriales</taxon>
        <taxon>Oscillospiraceae</taxon>
        <taxon>Faecalibacterium</taxon>
    </lineage>
</organism>